<dbReference type="EMBL" id="KZ559167">
    <property type="protein sequence ID" value="PLB35094.1"/>
    <property type="molecule type" value="Genomic_DNA"/>
</dbReference>
<proteinExistence type="predicted"/>
<reference evidence="2 3" key="1">
    <citation type="submission" date="2017-12" db="EMBL/GenBank/DDBJ databases">
        <authorList>
            <consortium name="DOE Joint Genome Institute"/>
            <person name="Haridas S."/>
            <person name="Kjaerbolling I."/>
            <person name="Vesth T.C."/>
            <person name="Frisvad J.C."/>
            <person name="Nybo J.L."/>
            <person name="Theobald S."/>
            <person name="Kuo A."/>
            <person name="Bowyer P."/>
            <person name="Matsuda Y."/>
            <person name="Mondo S."/>
            <person name="Lyhne E.K."/>
            <person name="Kogle M.E."/>
            <person name="Clum A."/>
            <person name="Lipzen A."/>
            <person name="Salamov A."/>
            <person name="Ngan C.Y."/>
            <person name="Daum C."/>
            <person name="Chiniquy J."/>
            <person name="Barry K."/>
            <person name="LaButti K."/>
            <person name="Simmons B.A."/>
            <person name="Magnuson J.K."/>
            <person name="Mortensen U.H."/>
            <person name="Larsen T.O."/>
            <person name="Grigoriev I.V."/>
            <person name="Baker S.E."/>
            <person name="Andersen M.R."/>
            <person name="Nordberg H.P."/>
            <person name="Cantor M.N."/>
            <person name="Hua S.X."/>
        </authorList>
    </citation>
    <scope>NUCLEOTIDE SEQUENCE [LARGE SCALE GENOMIC DNA]</scope>
    <source>
        <strain evidence="2 3">CBS 102.13</strain>
    </source>
</reference>
<dbReference type="RefSeq" id="XP_024669106.1">
    <property type="nucleotide sequence ID" value="XM_024819607.1"/>
</dbReference>
<feature type="compositionally biased region" description="Low complexity" evidence="1">
    <location>
        <begin position="94"/>
        <end position="123"/>
    </location>
</feature>
<feature type="compositionally biased region" description="Low complexity" evidence="1">
    <location>
        <begin position="69"/>
        <end position="84"/>
    </location>
</feature>
<evidence type="ECO:0000313" key="3">
    <source>
        <dbReference type="Proteomes" id="UP000234585"/>
    </source>
</evidence>
<feature type="region of interest" description="Disordered" evidence="1">
    <location>
        <begin position="10"/>
        <end position="168"/>
    </location>
</feature>
<organism evidence="2 3">
    <name type="scientific">Aspergillus candidus</name>
    <dbReference type="NCBI Taxonomy" id="41067"/>
    <lineage>
        <taxon>Eukaryota</taxon>
        <taxon>Fungi</taxon>
        <taxon>Dikarya</taxon>
        <taxon>Ascomycota</taxon>
        <taxon>Pezizomycotina</taxon>
        <taxon>Eurotiomycetes</taxon>
        <taxon>Eurotiomycetidae</taxon>
        <taxon>Eurotiales</taxon>
        <taxon>Aspergillaceae</taxon>
        <taxon>Aspergillus</taxon>
        <taxon>Aspergillus subgen. Circumdati</taxon>
    </lineage>
</organism>
<accession>A0A2I2F389</accession>
<dbReference type="AlphaFoldDB" id="A0A2I2F389"/>
<feature type="compositionally biased region" description="Low complexity" evidence="1">
    <location>
        <begin position="25"/>
        <end position="44"/>
    </location>
</feature>
<keyword evidence="3" id="KW-1185">Reference proteome</keyword>
<name>A0A2I2F389_ASPCN</name>
<sequence length="285" mass="29953">MAPLAIIVSSVQSDTEGFRPGTRISTSPSSSPSLLSFWSSPSSSKGDAPARDRRKVLYRSAPRSGYPRDSFMMASSSSSDESFMPDPPDGPTISPMSSSSSSSTSRGARPLPRARAESSSPSSEEFEDKESGGLNPDSAKGGEENGASLDRSVEGNAAPAGELCPSASSSNPAMTKGLVCHWTSVPWGFECSETRSLSSPSCSPFSAACAFCFANRAASWRRARDGPRLRGAGGGGRIGIGWLVEFVDAYGDVRSATIQSFAYMLAVDTLCNADKNTSQLERKTI</sequence>
<protein>
    <submittedName>
        <fullName evidence="2">Uncharacterized protein</fullName>
    </submittedName>
</protein>
<dbReference type="Proteomes" id="UP000234585">
    <property type="component" value="Unassembled WGS sequence"/>
</dbReference>
<gene>
    <name evidence="2" type="ORF">BDW47DRAFT_68301</name>
</gene>
<evidence type="ECO:0000256" key="1">
    <source>
        <dbReference type="SAM" id="MobiDB-lite"/>
    </source>
</evidence>
<evidence type="ECO:0000313" key="2">
    <source>
        <dbReference type="EMBL" id="PLB35094.1"/>
    </source>
</evidence>
<dbReference type="GeneID" id="36526767"/>